<evidence type="ECO:0000256" key="3">
    <source>
        <dbReference type="ARBA" id="ARBA00022932"/>
    </source>
</evidence>
<dbReference type="InterPro" id="IPR024728">
    <property type="entry name" value="PolY_HhH_motif"/>
</dbReference>
<dbReference type="InterPro" id="IPR050116">
    <property type="entry name" value="DNA_polymerase-Y"/>
</dbReference>
<evidence type="ECO:0000313" key="6">
    <source>
        <dbReference type="EMBL" id="TDR34569.1"/>
    </source>
</evidence>
<dbReference type="GO" id="GO:0003887">
    <property type="term" value="F:DNA-directed DNA polymerase activity"/>
    <property type="evidence" value="ECO:0007669"/>
    <property type="project" value="UniProtKB-KW"/>
</dbReference>
<dbReference type="Proteomes" id="UP000294641">
    <property type="component" value="Unassembled WGS sequence"/>
</dbReference>
<dbReference type="SUPFAM" id="SSF100879">
    <property type="entry name" value="Lesion bypass DNA polymerase (Y-family), little finger domain"/>
    <property type="match status" value="1"/>
</dbReference>
<comment type="caution">
    <text evidence="5">The sequence shown here is derived from an EMBL/GenBank/DDBJ whole genome shotgun (WGS) entry which is preliminary data.</text>
</comment>
<dbReference type="GO" id="GO:0003684">
    <property type="term" value="F:damaged DNA binding"/>
    <property type="evidence" value="ECO:0007669"/>
    <property type="project" value="InterPro"/>
</dbReference>
<dbReference type="Gene3D" id="3.30.70.270">
    <property type="match status" value="1"/>
</dbReference>
<dbReference type="InterPro" id="IPR043502">
    <property type="entry name" value="DNA/RNA_pol_sf"/>
</dbReference>
<gene>
    <name evidence="5" type="primary">umuC</name>
    <name evidence="6" type="ORF">DFR61_13738</name>
    <name evidence="5" type="ORF">NCTC10597_02838</name>
</gene>
<keyword evidence="3" id="KW-0548">Nucleotidyltransferase</keyword>
<dbReference type="Pfam" id="PF11799">
    <property type="entry name" value="IMS_C"/>
    <property type="match status" value="1"/>
</dbReference>
<dbReference type="InterPro" id="IPR036775">
    <property type="entry name" value="DNA_pol_Y-fam_lit_finger_sf"/>
</dbReference>
<evidence type="ECO:0000256" key="1">
    <source>
        <dbReference type="ARBA" id="ARBA00010945"/>
    </source>
</evidence>
<feature type="domain" description="UmuC" evidence="4">
    <location>
        <begin position="1"/>
        <end position="114"/>
    </location>
</feature>
<protein>
    <submittedName>
        <fullName evidence="5">DNA polymerase IV</fullName>
    </submittedName>
    <submittedName>
        <fullName evidence="6">DNA polymerase V</fullName>
    </submittedName>
</protein>
<accession>A0A8B4QEB4</accession>
<keyword evidence="3" id="KW-0808">Transferase</keyword>
<dbReference type="GO" id="GO:0042276">
    <property type="term" value="P:error-prone translesion synthesis"/>
    <property type="evidence" value="ECO:0007669"/>
    <property type="project" value="TreeGrafter"/>
</dbReference>
<evidence type="ECO:0000256" key="2">
    <source>
        <dbReference type="ARBA" id="ARBA00022457"/>
    </source>
</evidence>
<dbReference type="GO" id="GO:0005829">
    <property type="term" value="C:cytosol"/>
    <property type="evidence" value="ECO:0007669"/>
    <property type="project" value="TreeGrafter"/>
</dbReference>
<dbReference type="PROSITE" id="PS50173">
    <property type="entry name" value="UMUC"/>
    <property type="match status" value="1"/>
</dbReference>
<dbReference type="PANTHER" id="PTHR11076:SF35">
    <property type="entry name" value="DNA REPAIR PROTEIN HOMOLOG YOBH"/>
    <property type="match status" value="1"/>
</dbReference>
<keyword evidence="2" id="KW-0515">Mutator protein</keyword>
<organism evidence="5 7">
    <name type="scientific">Kurthia zopfii</name>
    <dbReference type="NCBI Taxonomy" id="1650"/>
    <lineage>
        <taxon>Bacteria</taxon>
        <taxon>Bacillati</taxon>
        <taxon>Bacillota</taxon>
        <taxon>Bacilli</taxon>
        <taxon>Bacillales</taxon>
        <taxon>Caryophanaceae</taxon>
        <taxon>Kurthia</taxon>
    </lineage>
</organism>
<keyword evidence="8" id="KW-1185">Reference proteome</keyword>
<sequence>MNFFLQMSMNITRLIAQFVPKDQMHIYSVDEAFVDLTGTEKLWGPPEQVAQLIQHTIYQQFHIKSSVGMGPNMLMAKLALDNDAKKTGFSKWTYADLPTKLWPIKPLSNMWGIGSRMESNLNDLGIFSVEDLAKSDVKKLEKLYGVMGAQLYYHAHGIDYSDLGEPISHGQISFGKGQMLMRDYTTKREIETVLLEMCEDVMKSVRNGGFVCRTVSLGLTYSRNAMKSSFYRSFTLPEATNETMVVYQAIKQLLHKFFEADPARQLSIRVTKLEPQNSIQLDLFDEQKERRQMLGPVMDKIRDRFGSTALLRSISYTDAGTALHREKLVGGHHK</sequence>
<evidence type="ECO:0000259" key="4">
    <source>
        <dbReference type="PROSITE" id="PS50173"/>
    </source>
</evidence>
<reference evidence="5 7" key="1">
    <citation type="submission" date="2018-06" db="EMBL/GenBank/DDBJ databases">
        <authorList>
            <consortium name="Pathogen Informatics"/>
            <person name="Doyle S."/>
        </authorList>
    </citation>
    <scope>NUCLEOTIDE SEQUENCE [LARGE SCALE GENOMIC DNA]</scope>
    <source>
        <strain evidence="5 7">NCTC10597</strain>
    </source>
</reference>
<dbReference type="Gene3D" id="1.10.150.20">
    <property type="entry name" value="5' to 3' exonuclease, C-terminal subdomain"/>
    <property type="match status" value="1"/>
</dbReference>
<dbReference type="InterPro" id="IPR043128">
    <property type="entry name" value="Rev_trsase/Diguanyl_cyclase"/>
</dbReference>
<dbReference type="InterPro" id="IPR001126">
    <property type="entry name" value="UmuC"/>
</dbReference>
<evidence type="ECO:0000313" key="7">
    <source>
        <dbReference type="Proteomes" id="UP000254330"/>
    </source>
</evidence>
<dbReference type="GO" id="GO:0006281">
    <property type="term" value="P:DNA repair"/>
    <property type="evidence" value="ECO:0007669"/>
    <property type="project" value="InterPro"/>
</dbReference>
<dbReference type="EMBL" id="SNZG01000037">
    <property type="protein sequence ID" value="TDR34569.1"/>
    <property type="molecule type" value="Genomic_DNA"/>
</dbReference>
<dbReference type="Proteomes" id="UP000254330">
    <property type="component" value="Unassembled WGS sequence"/>
</dbReference>
<dbReference type="Gene3D" id="3.30.1490.100">
    <property type="entry name" value="DNA polymerase, Y-family, little finger domain"/>
    <property type="match status" value="1"/>
</dbReference>
<dbReference type="InterPro" id="IPR017961">
    <property type="entry name" value="DNA_pol_Y-fam_little_finger"/>
</dbReference>
<comment type="similarity">
    <text evidence="1">Belongs to the DNA polymerase type-Y family.</text>
</comment>
<dbReference type="EMBL" id="UGNP01000001">
    <property type="protein sequence ID" value="STX11042.1"/>
    <property type="molecule type" value="Genomic_DNA"/>
</dbReference>
<dbReference type="Pfam" id="PF11798">
    <property type="entry name" value="IMS_HHH"/>
    <property type="match status" value="1"/>
</dbReference>
<proteinExistence type="inferred from homology"/>
<dbReference type="GO" id="GO:0009432">
    <property type="term" value="P:SOS response"/>
    <property type="evidence" value="ECO:0007669"/>
    <property type="project" value="TreeGrafter"/>
</dbReference>
<evidence type="ECO:0000313" key="8">
    <source>
        <dbReference type="Proteomes" id="UP000294641"/>
    </source>
</evidence>
<dbReference type="SUPFAM" id="SSF56672">
    <property type="entry name" value="DNA/RNA polymerases"/>
    <property type="match status" value="1"/>
</dbReference>
<evidence type="ECO:0000313" key="5">
    <source>
        <dbReference type="EMBL" id="STX11042.1"/>
    </source>
</evidence>
<dbReference type="AlphaFoldDB" id="A0A8B4QEB4"/>
<dbReference type="PANTHER" id="PTHR11076">
    <property type="entry name" value="DNA REPAIR POLYMERASE UMUC / TRANSFERASE FAMILY MEMBER"/>
    <property type="match status" value="1"/>
</dbReference>
<keyword evidence="3" id="KW-0239">DNA-directed DNA polymerase</keyword>
<reference evidence="6 8" key="2">
    <citation type="submission" date="2019-03" db="EMBL/GenBank/DDBJ databases">
        <title>Genomic Encyclopedia of Type Strains, Phase IV (KMG-IV): sequencing the most valuable type-strain genomes for metagenomic binning, comparative biology and taxonomic classification.</title>
        <authorList>
            <person name="Goeker M."/>
        </authorList>
    </citation>
    <scope>NUCLEOTIDE SEQUENCE [LARGE SCALE GENOMIC DNA]</scope>
    <source>
        <strain evidence="6 8">DSM 20580</strain>
    </source>
</reference>
<dbReference type="Pfam" id="PF00817">
    <property type="entry name" value="IMS"/>
    <property type="match status" value="1"/>
</dbReference>
<name>A0A8B4QEB4_9BACL</name>